<dbReference type="Proteomes" id="UP000005408">
    <property type="component" value="Unassembled WGS sequence"/>
</dbReference>
<feature type="compositionally biased region" description="Polar residues" evidence="9">
    <location>
        <begin position="742"/>
        <end position="760"/>
    </location>
</feature>
<dbReference type="GO" id="GO:0000785">
    <property type="term" value="C:chromatin"/>
    <property type="evidence" value="ECO:0007669"/>
    <property type="project" value="TreeGrafter"/>
</dbReference>
<dbReference type="FunFam" id="3.30.40.10:FF:000012">
    <property type="entry name" value="Zinc finger MIZ domain-containing protein 2"/>
    <property type="match status" value="1"/>
</dbReference>
<feature type="region of interest" description="Disordered" evidence="9">
    <location>
        <begin position="14"/>
        <end position="158"/>
    </location>
</feature>
<feature type="compositionally biased region" description="Polar residues" evidence="9">
    <location>
        <begin position="831"/>
        <end position="865"/>
    </location>
</feature>
<dbReference type="GO" id="GO:0045944">
    <property type="term" value="P:positive regulation of transcription by RNA polymerase II"/>
    <property type="evidence" value="ECO:0007669"/>
    <property type="project" value="UniProtKB-ARBA"/>
</dbReference>
<accession>A0A8W8MPZ6</accession>
<dbReference type="EnsemblMetazoa" id="G35404.2">
    <property type="protein sequence ID" value="G35404.2:cds"/>
    <property type="gene ID" value="G35404"/>
</dbReference>
<feature type="compositionally biased region" description="Low complexity" evidence="9">
    <location>
        <begin position="807"/>
        <end position="827"/>
    </location>
</feature>
<feature type="compositionally biased region" description="Low complexity" evidence="9">
    <location>
        <begin position="82"/>
        <end position="96"/>
    </location>
</feature>
<dbReference type="InterPro" id="IPR057847">
    <property type="entry name" value="ZMIZ1/ZMIZ2_GBD-like"/>
</dbReference>
<evidence type="ECO:0000256" key="5">
    <source>
        <dbReference type="ARBA" id="ARBA00022833"/>
    </source>
</evidence>
<dbReference type="RefSeq" id="XP_065945394.1">
    <property type="nucleotide sequence ID" value="XM_066089322.1"/>
</dbReference>
<keyword evidence="3" id="KW-0479">Metal-binding</keyword>
<feature type="compositionally biased region" description="Polar residues" evidence="9">
    <location>
        <begin position="347"/>
        <end position="361"/>
    </location>
</feature>
<feature type="compositionally biased region" description="Low complexity" evidence="9">
    <location>
        <begin position="761"/>
        <end position="781"/>
    </location>
</feature>
<keyword evidence="7" id="KW-0539">Nucleus</keyword>
<dbReference type="PROSITE" id="PS51044">
    <property type="entry name" value="ZF_SP_RING"/>
    <property type="match status" value="1"/>
</dbReference>
<comment type="subcellular location">
    <subcellularLocation>
        <location evidence="1">Nucleus</location>
    </subcellularLocation>
</comment>
<dbReference type="InterPro" id="IPR004181">
    <property type="entry name" value="Znf_MIZ"/>
</dbReference>
<reference evidence="11" key="1">
    <citation type="submission" date="2022-08" db="UniProtKB">
        <authorList>
            <consortium name="EnsemblMetazoa"/>
        </authorList>
    </citation>
    <scope>IDENTIFICATION</scope>
    <source>
        <strain evidence="11">05x7-T-G4-1.051#20</strain>
    </source>
</reference>
<dbReference type="PANTHER" id="PTHR10782">
    <property type="entry name" value="ZINC FINGER MIZ DOMAIN-CONTAINING PROTEIN"/>
    <property type="match status" value="1"/>
</dbReference>
<dbReference type="Gene3D" id="3.30.40.10">
    <property type="entry name" value="Zinc/RING finger domain, C3HC4 (zinc finger)"/>
    <property type="match status" value="1"/>
</dbReference>
<dbReference type="Pfam" id="PF25527">
    <property type="entry name" value="GBD-like_ZMIZ1_ZMIZ2"/>
    <property type="match status" value="1"/>
</dbReference>
<feature type="region of interest" description="Disordered" evidence="9">
    <location>
        <begin position="881"/>
        <end position="932"/>
    </location>
</feature>
<evidence type="ECO:0000259" key="10">
    <source>
        <dbReference type="PROSITE" id="PS51044"/>
    </source>
</evidence>
<dbReference type="GO" id="GO:0005634">
    <property type="term" value="C:nucleus"/>
    <property type="evidence" value="ECO:0007669"/>
    <property type="project" value="UniProtKB-SubCell"/>
</dbReference>
<evidence type="ECO:0000256" key="2">
    <source>
        <dbReference type="ARBA" id="ARBA00022499"/>
    </source>
</evidence>
<feature type="compositionally biased region" description="Low complexity" evidence="9">
    <location>
        <begin position="899"/>
        <end position="924"/>
    </location>
</feature>
<dbReference type="AlphaFoldDB" id="A0A8W8MPZ6"/>
<feature type="compositionally biased region" description="Polar residues" evidence="9">
    <location>
        <begin position="319"/>
        <end position="334"/>
    </location>
</feature>
<feature type="compositionally biased region" description="Polar residues" evidence="9">
    <location>
        <begin position="705"/>
        <end position="716"/>
    </location>
</feature>
<feature type="compositionally biased region" description="Polar residues" evidence="9">
    <location>
        <begin position="97"/>
        <end position="108"/>
    </location>
</feature>
<organism evidence="11 12">
    <name type="scientific">Magallana gigas</name>
    <name type="common">Pacific oyster</name>
    <name type="synonym">Crassostrea gigas</name>
    <dbReference type="NCBI Taxonomy" id="29159"/>
    <lineage>
        <taxon>Eukaryota</taxon>
        <taxon>Metazoa</taxon>
        <taxon>Spiralia</taxon>
        <taxon>Lophotrochozoa</taxon>
        <taxon>Mollusca</taxon>
        <taxon>Bivalvia</taxon>
        <taxon>Autobranchia</taxon>
        <taxon>Pteriomorphia</taxon>
        <taxon>Ostreida</taxon>
        <taxon>Ostreoidea</taxon>
        <taxon>Ostreidae</taxon>
        <taxon>Magallana</taxon>
    </lineage>
</organism>
<keyword evidence="2" id="KW-1017">Isopeptide bond</keyword>
<evidence type="ECO:0000313" key="12">
    <source>
        <dbReference type="Proteomes" id="UP000005408"/>
    </source>
</evidence>
<name>A0A8W8MPZ6_MAGGI</name>
<feature type="compositionally biased region" description="Polar residues" evidence="9">
    <location>
        <begin position="60"/>
        <end position="81"/>
    </location>
</feature>
<dbReference type="GeneID" id="105328525"/>
<dbReference type="GO" id="GO:0003712">
    <property type="term" value="F:transcription coregulator activity"/>
    <property type="evidence" value="ECO:0007669"/>
    <property type="project" value="TreeGrafter"/>
</dbReference>
<evidence type="ECO:0000256" key="7">
    <source>
        <dbReference type="ARBA" id="ARBA00023242"/>
    </source>
</evidence>
<keyword evidence="12" id="KW-1185">Reference proteome</keyword>
<sequence length="932" mass="101742">MWCEELGRLLLLRHQKNRTPDSKSPAMHPQLQQKPMPPMGPGDPSAGWMPGNQGPPALSVVTTVWGMTQSTQSGPFNHSTPGSGYTNTTMSSTSYTQQPQGFTGNQMQKPPYNMGPITNRRDSGGYNRPGYPPTPNTPGSNTPISGHSEYPGGPGMPQGNPALSAALVAAAATATATATATASMVAIQDQQQQLNMQMNMNGQYPPQMPVQNQFNQYQGMPQRGGPMNMGPGAAPGPMMNKGMYMRRSAPYHNPQMMKGRQVPGGQQYPNGTQYGPQYMSQQQYPNKPQYPPAQQPLPSPTYGPQQPGMRPSAPPHYPNGQNPYMTGQFPSQGRQLPPQGPGYVPSPQYSNGQQNMQSTTMNYPHSPLPGNPTPPITPGAVQSPYPGQMPIKKDPEELRLTFPVRDGVVLPPFRLEHNLAVSNHVFHLRDSVYQTLMWRSDLELQLKCFHHEDRQMNTNWPASVTVSVNANPLNIERGENKTSHKPLYLKDVCQPGRNTIQITVTACCCSHLFVLQLVHRPSVRSVLQGLLKKRLLPAEHCITKIKRNFTSVTNNSSLNGEDGVEQTAIKVSLKCPITFRRIMLPARGHECKHIQCFDLESYLQLNTERGSWRCPVCSKTALLEGLEIDQYIWGILTNLQTTEFEEVTIDPMAAWKPVQHKTVKEEDTGDNSCGGRWVKAMSPSSMQLPTMSTWDMMGGGRQAASPFSMNSGQGSQYPGMPNESMPNGPVSAGYTHPGPPSDYSSPLTHMSESINNITNGNSMNSVSSMNSVPQSDSSSQMTHNSGQYVPVSGDQGMPTLRHPDQNSMNSHMTPSSQSSQSMSNGSHQLDHQSPPSNQNHSSGADNCNSIEDINLDPSTIMNDSQSNNLDLQLENFGDPIELLSYLGPPESSGNDSPGTQNTNTNNSNSTSTNNQTSTSANSNNDDLLALFE</sequence>
<dbReference type="GO" id="GO:0008270">
    <property type="term" value="F:zinc ion binding"/>
    <property type="evidence" value="ECO:0007669"/>
    <property type="project" value="UniProtKB-KW"/>
</dbReference>
<feature type="compositionally biased region" description="Pro residues" evidence="9">
    <location>
        <begin position="288"/>
        <end position="301"/>
    </location>
</feature>
<feature type="compositionally biased region" description="Polar residues" evidence="9">
    <location>
        <begin position="267"/>
        <end position="280"/>
    </location>
</feature>
<dbReference type="InterPro" id="IPR013083">
    <property type="entry name" value="Znf_RING/FYVE/PHD"/>
</dbReference>
<evidence type="ECO:0000256" key="6">
    <source>
        <dbReference type="ARBA" id="ARBA00022843"/>
    </source>
</evidence>
<dbReference type="PANTHER" id="PTHR10782:SF4">
    <property type="entry name" value="TONALLI, ISOFORM E"/>
    <property type="match status" value="1"/>
</dbReference>
<keyword evidence="5" id="KW-0862">Zinc</keyword>
<evidence type="ECO:0000256" key="4">
    <source>
        <dbReference type="ARBA" id="ARBA00022771"/>
    </source>
</evidence>
<evidence type="ECO:0000256" key="1">
    <source>
        <dbReference type="ARBA" id="ARBA00004123"/>
    </source>
</evidence>
<evidence type="ECO:0000256" key="3">
    <source>
        <dbReference type="ARBA" id="ARBA00022723"/>
    </source>
</evidence>
<proteinExistence type="predicted"/>
<evidence type="ECO:0000256" key="9">
    <source>
        <dbReference type="SAM" id="MobiDB-lite"/>
    </source>
</evidence>
<feature type="domain" description="SP-RING-type" evidence="10">
    <location>
        <begin position="560"/>
        <end position="641"/>
    </location>
</feature>
<keyword evidence="6" id="KW-0832">Ubl conjugation</keyword>
<protein>
    <recommendedName>
        <fullName evidence="10">SP-RING-type domain-containing protein</fullName>
    </recommendedName>
</protein>
<dbReference type="Pfam" id="PF02891">
    <property type="entry name" value="zf-MIZ"/>
    <property type="match status" value="1"/>
</dbReference>
<evidence type="ECO:0000256" key="8">
    <source>
        <dbReference type="PROSITE-ProRule" id="PRU00452"/>
    </source>
</evidence>
<feature type="region of interest" description="Disordered" evidence="9">
    <location>
        <begin position="253"/>
        <end position="361"/>
    </location>
</feature>
<dbReference type="GO" id="GO:0016925">
    <property type="term" value="P:protein sumoylation"/>
    <property type="evidence" value="ECO:0007669"/>
    <property type="project" value="TreeGrafter"/>
</dbReference>
<feature type="region of interest" description="Disordered" evidence="9">
    <location>
        <begin position="694"/>
        <end position="865"/>
    </location>
</feature>
<dbReference type="RefSeq" id="XP_065945395.1">
    <property type="nucleotide sequence ID" value="XM_066089323.1"/>
</dbReference>
<evidence type="ECO:0000313" key="11">
    <source>
        <dbReference type="EnsemblMetazoa" id="G35404.2:cds"/>
    </source>
</evidence>
<keyword evidence="4 8" id="KW-0863">Zinc-finger</keyword>
<dbReference type="GO" id="GO:0061665">
    <property type="term" value="F:SUMO ligase activity"/>
    <property type="evidence" value="ECO:0007669"/>
    <property type="project" value="TreeGrafter"/>
</dbReference>